<reference evidence="1 2" key="1">
    <citation type="submission" date="2021-03" db="EMBL/GenBank/DDBJ databases">
        <title>Microbacterium pauli sp. nov., isolated from microfiltered milk.</title>
        <authorList>
            <person name="Bellassi P."/>
            <person name="Fontana A."/>
            <person name="Callegari M.L."/>
            <person name="Lorenzo M."/>
            <person name="Cappa F."/>
        </authorList>
    </citation>
    <scope>NUCLEOTIDE SEQUENCE [LARGE SCALE GENOMIC DNA]</scope>
    <source>
        <strain evidence="1 2">DSM 18909</strain>
    </source>
</reference>
<evidence type="ECO:0000313" key="1">
    <source>
        <dbReference type="EMBL" id="MBT8798026.1"/>
    </source>
</evidence>
<comment type="caution">
    <text evidence="1">The sequence shown here is derived from an EMBL/GenBank/DDBJ whole genome shotgun (WGS) entry which is preliminary data.</text>
</comment>
<organism evidence="1 2">
    <name type="scientific">Microbacterium flavum</name>
    <dbReference type="NCBI Taxonomy" id="415216"/>
    <lineage>
        <taxon>Bacteria</taxon>
        <taxon>Bacillati</taxon>
        <taxon>Actinomycetota</taxon>
        <taxon>Actinomycetes</taxon>
        <taxon>Micrococcales</taxon>
        <taxon>Microbacteriaceae</taxon>
        <taxon>Microbacterium</taxon>
    </lineage>
</organism>
<dbReference type="RefSeq" id="WP_215487260.1">
    <property type="nucleotide sequence ID" value="NZ_BAAAPJ010000002.1"/>
</dbReference>
<gene>
    <name evidence="1" type="ORF">J0P97_08075</name>
</gene>
<evidence type="ECO:0000313" key="2">
    <source>
        <dbReference type="Proteomes" id="UP000740605"/>
    </source>
</evidence>
<sequence>MSTAHEMNALWACVASGFYVGSRDGSFLGYVDRQAEGIWRAFDAASRIVGDYADHHAAMAAVSASAPSGEGER</sequence>
<protein>
    <submittedName>
        <fullName evidence="1">Uncharacterized protein</fullName>
    </submittedName>
</protein>
<dbReference type="EMBL" id="JAFLHG010000006">
    <property type="protein sequence ID" value="MBT8798026.1"/>
    <property type="molecule type" value="Genomic_DNA"/>
</dbReference>
<keyword evidence="2" id="KW-1185">Reference proteome</keyword>
<accession>A0ABS5XU08</accession>
<proteinExistence type="predicted"/>
<dbReference type="Proteomes" id="UP000740605">
    <property type="component" value="Unassembled WGS sequence"/>
</dbReference>
<name>A0ABS5XU08_9MICO</name>